<dbReference type="PROSITE" id="PS51195">
    <property type="entry name" value="Q_MOTIF"/>
    <property type="match status" value="1"/>
</dbReference>
<evidence type="ECO:0000259" key="7">
    <source>
        <dbReference type="PROSITE" id="PS51195"/>
    </source>
</evidence>
<feature type="short sequence motif" description="Q motif" evidence="6">
    <location>
        <begin position="24"/>
        <end position="52"/>
    </location>
</feature>
<keyword evidence="5" id="KW-0067">ATP-binding</keyword>
<dbReference type="OrthoDB" id="1191041at2759"/>
<dbReference type="SUPFAM" id="SSF52540">
    <property type="entry name" value="P-loop containing nucleoside triphosphate hydrolases"/>
    <property type="match status" value="1"/>
</dbReference>
<dbReference type="AlphaFoldDB" id="A0A6A1QC05"/>
<feature type="non-terminal residue" evidence="8">
    <location>
        <position position="60"/>
    </location>
</feature>
<sequence>MAASEECGSPAAVLQTAVEEAETKTFKDLGVTDVLCEACNQLGWTKPTEIQIEAIPLALQ</sequence>
<organism evidence="8 9">
    <name type="scientific">Balaenoptera physalus</name>
    <name type="common">Fin whale</name>
    <name type="synonym">Balaena physalus</name>
    <dbReference type="NCBI Taxonomy" id="9770"/>
    <lineage>
        <taxon>Eukaryota</taxon>
        <taxon>Metazoa</taxon>
        <taxon>Chordata</taxon>
        <taxon>Craniata</taxon>
        <taxon>Vertebrata</taxon>
        <taxon>Euteleostomi</taxon>
        <taxon>Mammalia</taxon>
        <taxon>Eutheria</taxon>
        <taxon>Laurasiatheria</taxon>
        <taxon>Artiodactyla</taxon>
        <taxon>Whippomorpha</taxon>
        <taxon>Cetacea</taxon>
        <taxon>Mysticeti</taxon>
        <taxon>Balaenopteridae</taxon>
        <taxon>Balaenoptera</taxon>
    </lineage>
</organism>
<evidence type="ECO:0000313" key="9">
    <source>
        <dbReference type="Proteomes" id="UP000437017"/>
    </source>
</evidence>
<evidence type="ECO:0000256" key="6">
    <source>
        <dbReference type="PROSITE-ProRule" id="PRU00552"/>
    </source>
</evidence>
<comment type="caution">
    <text evidence="8">The sequence shown here is derived from an EMBL/GenBank/DDBJ whole genome shotgun (WGS) entry which is preliminary data.</text>
</comment>
<dbReference type="Proteomes" id="UP000437017">
    <property type="component" value="Unassembled WGS sequence"/>
</dbReference>
<keyword evidence="2" id="KW-0547">Nucleotide-binding</keyword>
<dbReference type="GO" id="GO:0003724">
    <property type="term" value="F:RNA helicase activity"/>
    <property type="evidence" value="ECO:0007669"/>
    <property type="project" value="UniProtKB-EC"/>
</dbReference>
<protein>
    <recommendedName>
        <fullName evidence="1">RNA helicase</fullName>
        <ecNumber evidence="1">3.6.4.13</ecNumber>
    </recommendedName>
</protein>
<feature type="domain" description="DEAD-box RNA helicase Q" evidence="7">
    <location>
        <begin position="24"/>
        <end position="52"/>
    </location>
</feature>
<evidence type="ECO:0000256" key="5">
    <source>
        <dbReference type="ARBA" id="ARBA00022840"/>
    </source>
</evidence>
<proteinExistence type="predicted"/>
<keyword evidence="3" id="KW-0378">Hydrolase</keyword>
<evidence type="ECO:0000313" key="8">
    <source>
        <dbReference type="EMBL" id="KAB0403681.1"/>
    </source>
</evidence>
<dbReference type="EC" id="3.6.4.13" evidence="1"/>
<keyword evidence="4" id="KW-0347">Helicase</keyword>
<dbReference type="EMBL" id="SGJD01000741">
    <property type="protein sequence ID" value="KAB0403681.1"/>
    <property type="molecule type" value="Genomic_DNA"/>
</dbReference>
<dbReference type="InterPro" id="IPR014014">
    <property type="entry name" value="RNA_helicase_DEAD_Q_motif"/>
</dbReference>
<evidence type="ECO:0000256" key="3">
    <source>
        <dbReference type="ARBA" id="ARBA00022801"/>
    </source>
</evidence>
<evidence type="ECO:0000256" key="1">
    <source>
        <dbReference type="ARBA" id="ARBA00012552"/>
    </source>
</evidence>
<dbReference type="Gene3D" id="3.40.50.300">
    <property type="entry name" value="P-loop containing nucleotide triphosphate hydrolases"/>
    <property type="match status" value="1"/>
</dbReference>
<name>A0A6A1QC05_BALPH</name>
<evidence type="ECO:0000256" key="2">
    <source>
        <dbReference type="ARBA" id="ARBA00022741"/>
    </source>
</evidence>
<dbReference type="GO" id="GO:0005524">
    <property type="term" value="F:ATP binding"/>
    <property type="evidence" value="ECO:0007669"/>
    <property type="project" value="UniProtKB-KW"/>
</dbReference>
<gene>
    <name evidence="8" type="ORF">E2I00_003993</name>
</gene>
<dbReference type="InterPro" id="IPR027417">
    <property type="entry name" value="P-loop_NTPase"/>
</dbReference>
<accession>A0A6A1QC05</accession>
<keyword evidence="9" id="KW-1185">Reference proteome</keyword>
<evidence type="ECO:0000256" key="4">
    <source>
        <dbReference type="ARBA" id="ARBA00022806"/>
    </source>
</evidence>
<reference evidence="8 9" key="1">
    <citation type="journal article" date="2019" name="PLoS ONE">
        <title>Genomic analyses reveal an absence of contemporary introgressive admixture between fin whales and blue whales, despite known hybrids.</title>
        <authorList>
            <person name="Westbury M.V."/>
            <person name="Petersen B."/>
            <person name="Lorenzen E.D."/>
        </authorList>
    </citation>
    <scope>NUCLEOTIDE SEQUENCE [LARGE SCALE GENOMIC DNA]</scope>
    <source>
        <strain evidence="8">FinWhale-01</strain>
    </source>
</reference>
<dbReference type="GO" id="GO:0016787">
    <property type="term" value="F:hydrolase activity"/>
    <property type="evidence" value="ECO:0007669"/>
    <property type="project" value="UniProtKB-KW"/>
</dbReference>